<gene>
    <name evidence="4" type="ORF">EYH15_00380</name>
    <name evidence="5" type="ORF">EYH21_04495</name>
</gene>
<dbReference type="PANTHER" id="PTHR47816:SF4">
    <property type="entry name" value="RIBOSOMAL RNA SMALL SUBUNIT METHYLTRANSFERASE C"/>
    <property type="match status" value="1"/>
</dbReference>
<dbReference type="PANTHER" id="PTHR47816">
    <property type="entry name" value="RIBOSOMAL RNA SMALL SUBUNIT METHYLTRANSFERASE C"/>
    <property type="match status" value="1"/>
</dbReference>
<dbReference type="AlphaFoldDB" id="A0A832ZSB4"/>
<evidence type="ECO:0000313" key="4">
    <source>
        <dbReference type="EMBL" id="HIP83943.1"/>
    </source>
</evidence>
<protein>
    <submittedName>
        <fullName evidence="5">Class I SAM-dependent methyltransferase</fullName>
    </submittedName>
</protein>
<dbReference type="CDD" id="cd02440">
    <property type="entry name" value="AdoMet_MTases"/>
    <property type="match status" value="1"/>
</dbReference>
<evidence type="ECO:0000313" key="5">
    <source>
        <dbReference type="EMBL" id="HIP91538.1"/>
    </source>
</evidence>
<dbReference type="Proteomes" id="UP000618343">
    <property type="component" value="Unassembled WGS sequence"/>
</dbReference>
<evidence type="ECO:0000313" key="6">
    <source>
        <dbReference type="Proteomes" id="UP000618343"/>
    </source>
</evidence>
<dbReference type="Pfam" id="PF05175">
    <property type="entry name" value="MTS"/>
    <property type="match status" value="1"/>
</dbReference>
<proteinExistence type="predicted"/>
<dbReference type="Proteomes" id="UP000643554">
    <property type="component" value="Unassembled WGS sequence"/>
</dbReference>
<evidence type="ECO:0000256" key="1">
    <source>
        <dbReference type="ARBA" id="ARBA00022603"/>
    </source>
</evidence>
<dbReference type="GO" id="GO:0008757">
    <property type="term" value="F:S-adenosylmethionine-dependent methyltransferase activity"/>
    <property type="evidence" value="ECO:0007669"/>
    <property type="project" value="InterPro"/>
</dbReference>
<dbReference type="EMBL" id="DQUI01000014">
    <property type="protein sequence ID" value="HIP83943.1"/>
    <property type="molecule type" value="Genomic_DNA"/>
</dbReference>
<dbReference type="EMBL" id="DQUO01000052">
    <property type="protein sequence ID" value="HIP91538.1"/>
    <property type="molecule type" value="Genomic_DNA"/>
</dbReference>
<dbReference type="Gene3D" id="3.40.50.150">
    <property type="entry name" value="Vaccinia Virus protein VP39"/>
    <property type="match status" value="1"/>
</dbReference>
<organism evidence="5 6">
    <name type="scientific">Methanothermococcus okinawensis</name>
    <dbReference type="NCBI Taxonomy" id="155863"/>
    <lineage>
        <taxon>Archaea</taxon>
        <taxon>Methanobacteriati</taxon>
        <taxon>Methanobacteriota</taxon>
        <taxon>Methanomada group</taxon>
        <taxon>Methanococci</taxon>
        <taxon>Methanococcales</taxon>
        <taxon>Methanococcaceae</taxon>
        <taxon>Methanothermococcus</taxon>
    </lineage>
</organism>
<evidence type="ECO:0000259" key="3">
    <source>
        <dbReference type="Pfam" id="PF05175"/>
    </source>
</evidence>
<dbReference type="SUPFAM" id="SSF53335">
    <property type="entry name" value="S-adenosyl-L-methionine-dependent methyltransferases"/>
    <property type="match status" value="1"/>
</dbReference>
<dbReference type="InterPro" id="IPR029063">
    <property type="entry name" value="SAM-dependent_MTases_sf"/>
</dbReference>
<dbReference type="InterPro" id="IPR007848">
    <property type="entry name" value="Small_mtfrase_dom"/>
</dbReference>
<dbReference type="InterPro" id="IPR046977">
    <property type="entry name" value="RsmC/RlmG"/>
</dbReference>
<accession>A0A832ZSB4</accession>
<dbReference type="GO" id="GO:0032259">
    <property type="term" value="P:methylation"/>
    <property type="evidence" value="ECO:0007669"/>
    <property type="project" value="UniProtKB-KW"/>
</dbReference>
<evidence type="ECO:0000256" key="2">
    <source>
        <dbReference type="ARBA" id="ARBA00022679"/>
    </source>
</evidence>
<sequence length="198" mass="22282">MHYFSEKPTSAHRERLIEATLRGKKFVFKTDSGVFSPKKIDKGTTVLVEALELERGDRVLDVGCGYGVIGIGVCDEVDSVVMTDINRRAVKLARENVRINNLEGKNIEVLHSDLYEKVKDRKFTKIVSNPPIKAGKDVIHRIVREGKDLLEEGGSIWLVVQRKHGAKSLAKYMEEVFGNVRTVTVKGGYRVLTSKRED</sequence>
<keyword evidence="2 5" id="KW-0808">Transferase</keyword>
<comment type="caution">
    <text evidence="5">The sequence shown here is derived from an EMBL/GenBank/DDBJ whole genome shotgun (WGS) entry which is preliminary data.</text>
</comment>
<name>A0A832ZSB4_9EURY</name>
<feature type="domain" description="Methyltransferase small" evidence="3">
    <location>
        <begin position="27"/>
        <end position="192"/>
    </location>
</feature>
<keyword evidence="1 5" id="KW-0489">Methyltransferase</keyword>
<reference evidence="5" key="1">
    <citation type="journal article" date="2020" name="ISME J.">
        <title>Gammaproteobacteria mediating utilization of methyl-, sulfur- and petroleum organic compounds in deep ocean hydrothermal plumes.</title>
        <authorList>
            <person name="Zhou Z."/>
            <person name="Liu Y."/>
            <person name="Pan J."/>
            <person name="Cron B.R."/>
            <person name="Toner B.M."/>
            <person name="Anantharaman K."/>
            <person name="Breier J.A."/>
            <person name="Dick G.J."/>
            <person name="Li M."/>
        </authorList>
    </citation>
    <scope>NUCLEOTIDE SEQUENCE</scope>
    <source>
        <strain evidence="4">SZUA-1453</strain>
        <strain evidence="5">SZUA-1471</strain>
    </source>
</reference>